<evidence type="ECO:0000256" key="8">
    <source>
        <dbReference type="ARBA" id="ARBA00023012"/>
    </source>
</evidence>
<keyword evidence="7" id="KW-0067">ATP-binding</keyword>
<proteinExistence type="predicted"/>
<evidence type="ECO:0000256" key="9">
    <source>
        <dbReference type="SAM" id="Phobius"/>
    </source>
</evidence>
<dbReference type="InterPro" id="IPR003594">
    <property type="entry name" value="HATPase_dom"/>
</dbReference>
<dbReference type="PANTHER" id="PTHR24421:SF10">
    <property type="entry name" value="NITRATE_NITRITE SENSOR PROTEIN NARQ"/>
    <property type="match status" value="1"/>
</dbReference>
<evidence type="ECO:0000256" key="4">
    <source>
        <dbReference type="ARBA" id="ARBA00022679"/>
    </source>
</evidence>
<evidence type="ECO:0000256" key="1">
    <source>
        <dbReference type="ARBA" id="ARBA00000085"/>
    </source>
</evidence>
<dbReference type="RefSeq" id="WP_307245546.1">
    <property type="nucleotide sequence ID" value="NZ_JAUSQZ010000001.1"/>
</dbReference>
<keyword evidence="9" id="KW-1133">Transmembrane helix</keyword>
<dbReference type="Gene3D" id="3.30.565.10">
    <property type="entry name" value="Histidine kinase-like ATPase, C-terminal domain"/>
    <property type="match status" value="1"/>
</dbReference>
<evidence type="ECO:0000259" key="10">
    <source>
        <dbReference type="SMART" id="SM00387"/>
    </source>
</evidence>
<comment type="caution">
    <text evidence="11">The sequence shown here is derived from an EMBL/GenBank/DDBJ whole genome shotgun (WGS) entry which is preliminary data.</text>
</comment>
<keyword evidence="9" id="KW-0472">Membrane</keyword>
<dbReference type="SMART" id="SM00387">
    <property type="entry name" value="HATPase_c"/>
    <property type="match status" value="1"/>
</dbReference>
<dbReference type="Gene3D" id="1.20.5.1930">
    <property type="match status" value="1"/>
</dbReference>
<dbReference type="CDD" id="cd16917">
    <property type="entry name" value="HATPase_UhpB-NarQ-NarX-like"/>
    <property type="match status" value="1"/>
</dbReference>
<reference evidence="11 12" key="1">
    <citation type="submission" date="2023-07" db="EMBL/GenBank/DDBJ databases">
        <title>Sequencing the genomes of 1000 actinobacteria strains.</title>
        <authorList>
            <person name="Klenk H.-P."/>
        </authorList>
    </citation>
    <scope>NUCLEOTIDE SEQUENCE [LARGE SCALE GENOMIC DNA]</scope>
    <source>
        <strain evidence="11 12">DSM 44388</strain>
    </source>
</reference>
<keyword evidence="12" id="KW-1185">Reference proteome</keyword>
<name>A0ABT9P6T5_9ACTN</name>
<dbReference type="GO" id="GO:0016301">
    <property type="term" value="F:kinase activity"/>
    <property type="evidence" value="ECO:0007669"/>
    <property type="project" value="UniProtKB-KW"/>
</dbReference>
<keyword evidence="6 11" id="KW-0418">Kinase</keyword>
<dbReference type="PANTHER" id="PTHR24421">
    <property type="entry name" value="NITRATE/NITRITE SENSOR PROTEIN NARX-RELATED"/>
    <property type="match status" value="1"/>
</dbReference>
<evidence type="ECO:0000256" key="5">
    <source>
        <dbReference type="ARBA" id="ARBA00022741"/>
    </source>
</evidence>
<keyword evidence="4" id="KW-0808">Transferase</keyword>
<dbReference type="Proteomes" id="UP001235712">
    <property type="component" value="Unassembled WGS sequence"/>
</dbReference>
<dbReference type="Pfam" id="PF02518">
    <property type="entry name" value="HATPase_c"/>
    <property type="match status" value="1"/>
</dbReference>
<feature type="transmembrane region" description="Helical" evidence="9">
    <location>
        <begin position="12"/>
        <end position="29"/>
    </location>
</feature>
<organism evidence="11 12">
    <name type="scientific">Kineosporia succinea</name>
    <dbReference type="NCBI Taxonomy" id="84632"/>
    <lineage>
        <taxon>Bacteria</taxon>
        <taxon>Bacillati</taxon>
        <taxon>Actinomycetota</taxon>
        <taxon>Actinomycetes</taxon>
        <taxon>Kineosporiales</taxon>
        <taxon>Kineosporiaceae</taxon>
        <taxon>Kineosporia</taxon>
    </lineage>
</organism>
<feature type="transmembrane region" description="Helical" evidence="9">
    <location>
        <begin position="71"/>
        <end position="101"/>
    </location>
</feature>
<keyword evidence="8" id="KW-0902">Two-component regulatory system</keyword>
<protein>
    <recommendedName>
        <fullName evidence="2">histidine kinase</fullName>
        <ecNumber evidence="2">2.7.13.3</ecNumber>
    </recommendedName>
</protein>
<dbReference type="InterPro" id="IPR011712">
    <property type="entry name" value="Sig_transdc_His_kin_sub3_dim/P"/>
</dbReference>
<evidence type="ECO:0000256" key="3">
    <source>
        <dbReference type="ARBA" id="ARBA00022553"/>
    </source>
</evidence>
<keyword evidence="5" id="KW-0547">Nucleotide-binding</keyword>
<evidence type="ECO:0000256" key="2">
    <source>
        <dbReference type="ARBA" id="ARBA00012438"/>
    </source>
</evidence>
<keyword evidence="3" id="KW-0597">Phosphoprotein</keyword>
<dbReference type="EMBL" id="JAUSQZ010000001">
    <property type="protein sequence ID" value="MDP9828402.1"/>
    <property type="molecule type" value="Genomic_DNA"/>
</dbReference>
<dbReference type="Pfam" id="PF07730">
    <property type="entry name" value="HisKA_3"/>
    <property type="match status" value="1"/>
</dbReference>
<accession>A0ABT9P6T5</accession>
<dbReference type="SUPFAM" id="SSF55874">
    <property type="entry name" value="ATPase domain of HSP90 chaperone/DNA topoisomerase II/histidine kinase"/>
    <property type="match status" value="1"/>
</dbReference>
<dbReference type="InterPro" id="IPR050482">
    <property type="entry name" value="Sensor_HK_TwoCompSys"/>
</dbReference>
<dbReference type="InterPro" id="IPR036890">
    <property type="entry name" value="HATPase_C_sf"/>
</dbReference>
<comment type="catalytic activity">
    <reaction evidence="1">
        <text>ATP + protein L-histidine = ADP + protein N-phospho-L-histidine.</text>
        <dbReference type="EC" id="2.7.13.3"/>
    </reaction>
</comment>
<keyword evidence="9" id="KW-0812">Transmembrane</keyword>
<sequence>MGDATRGGRYLLAGLIEGPVAVLLLPLAGQRKTARHWAVRHQRRALRMLRRADEARPPARSRVLAWMPAQALVGTALGVATLLVAGNALVAVLATGFWWAFSPADPPRLFVEVPVRTWSDALLLGPLQFGLLTAVAALTFGPVARLWARACLVVLAPSPTDELIDRVNVLTRTRADVLDAHASELRRIERDLHDGTQAHLVAIAVRLGVAEKAHARGDHEKVGMLVGQAHSEIRNAMESLRAVLRSVYPPILSDRGLPGALAALTATSAVPARLELGDVGRLPAAVESVVYFVVAEALTNVARHSGATAAEVSVGLTDRLFVCVTDDGTGAADPSGGSGLQGIRERARALDGTLRIDSPAGGPTRIRVELPCAW</sequence>
<evidence type="ECO:0000256" key="6">
    <source>
        <dbReference type="ARBA" id="ARBA00022777"/>
    </source>
</evidence>
<gene>
    <name evidence="11" type="ORF">J2S57_004151</name>
</gene>
<feature type="transmembrane region" description="Helical" evidence="9">
    <location>
        <begin position="121"/>
        <end position="140"/>
    </location>
</feature>
<evidence type="ECO:0000256" key="7">
    <source>
        <dbReference type="ARBA" id="ARBA00022840"/>
    </source>
</evidence>
<dbReference type="EC" id="2.7.13.3" evidence="2"/>
<feature type="domain" description="Histidine kinase/HSP90-like ATPase" evidence="10">
    <location>
        <begin position="285"/>
        <end position="374"/>
    </location>
</feature>
<evidence type="ECO:0000313" key="11">
    <source>
        <dbReference type="EMBL" id="MDP9828402.1"/>
    </source>
</evidence>
<evidence type="ECO:0000313" key="12">
    <source>
        <dbReference type="Proteomes" id="UP001235712"/>
    </source>
</evidence>